<feature type="compositionally biased region" description="Polar residues" evidence="1">
    <location>
        <begin position="248"/>
        <end position="263"/>
    </location>
</feature>
<dbReference type="EMBL" id="MN740015">
    <property type="protein sequence ID" value="QHT84085.1"/>
    <property type="molecule type" value="Genomic_DNA"/>
</dbReference>
<organism evidence="2">
    <name type="scientific">viral metagenome</name>
    <dbReference type="NCBI Taxonomy" id="1070528"/>
    <lineage>
        <taxon>unclassified sequences</taxon>
        <taxon>metagenomes</taxon>
        <taxon>organismal metagenomes</taxon>
    </lineage>
</organism>
<reference evidence="2" key="1">
    <citation type="journal article" date="2020" name="Nature">
        <title>Giant virus diversity and host interactions through global metagenomics.</title>
        <authorList>
            <person name="Schulz F."/>
            <person name="Roux S."/>
            <person name="Paez-Espino D."/>
            <person name="Jungbluth S."/>
            <person name="Walsh D.A."/>
            <person name="Denef V.J."/>
            <person name="McMahon K.D."/>
            <person name="Konstantinidis K.T."/>
            <person name="Eloe-Fadrosh E.A."/>
            <person name="Kyrpides N.C."/>
            <person name="Woyke T."/>
        </authorList>
    </citation>
    <scope>NUCLEOTIDE SEQUENCE</scope>
    <source>
        <strain evidence="2">GVMAG-M-3300023184-16</strain>
    </source>
</reference>
<dbReference type="InterPro" id="IPR043872">
    <property type="entry name" value="DUF5832"/>
</dbReference>
<name>A0A6C0HVA1_9ZZZZ</name>
<dbReference type="AlphaFoldDB" id="A0A6C0HVA1"/>
<evidence type="ECO:0000313" key="2">
    <source>
        <dbReference type="EMBL" id="QHT84085.1"/>
    </source>
</evidence>
<evidence type="ECO:0000256" key="1">
    <source>
        <dbReference type="SAM" id="MobiDB-lite"/>
    </source>
</evidence>
<accession>A0A6C0HVA1</accession>
<proteinExistence type="predicted"/>
<feature type="region of interest" description="Disordered" evidence="1">
    <location>
        <begin position="248"/>
        <end position="296"/>
    </location>
</feature>
<feature type="compositionally biased region" description="Basic and acidic residues" evidence="1">
    <location>
        <begin position="264"/>
        <end position="282"/>
    </location>
</feature>
<protein>
    <submittedName>
        <fullName evidence="2">Uncharacterized protein</fullName>
    </submittedName>
</protein>
<dbReference type="Pfam" id="PF19150">
    <property type="entry name" value="DUF5832"/>
    <property type="match status" value="1"/>
</dbReference>
<sequence length="296" mass="34518">MSTQRKSGVEYPTLSNGKPNPKYVDLLDEDPSIAGQKFVCLSFISPENILKKREHFLYEKFVQQWDMTKSMEKFTEFLNFLSFKYSLDVQKVIEDFNEFVKEEEPKLKESASVVEDDYKNFLDKNEERLNGDFNKANEFQTSVRGLKVRGVFSTQEESEKHCNKLRERDPTHDIYVGQVGVWMPFEPNAYKTGKVEFMEPELNRLHQEKIANEMKAKEAFDERIKAAKRKAIEENIEKARKSGNKLTQSIDEQGNLVGVNNMNFDDREVADDKGREEHEKQVMENAEAFAQKNKVD</sequence>